<reference evidence="2" key="1">
    <citation type="journal article" date="2019" name="Int. J. Syst. Evol. Microbiol.">
        <title>The Global Catalogue of Microorganisms (GCM) 10K type strain sequencing project: providing services to taxonomists for standard genome sequencing and annotation.</title>
        <authorList>
            <consortium name="The Broad Institute Genomics Platform"/>
            <consortium name="The Broad Institute Genome Sequencing Center for Infectious Disease"/>
            <person name="Wu L."/>
            <person name="Ma J."/>
        </authorList>
    </citation>
    <scope>NUCLEOTIDE SEQUENCE [LARGE SCALE GENOMIC DNA]</scope>
    <source>
        <strain evidence="2">JCM 18514</strain>
    </source>
</reference>
<evidence type="ECO:0000313" key="2">
    <source>
        <dbReference type="Proteomes" id="UP001500200"/>
    </source>
</evidence>
<comment type="caution">
    <text evidence="1">The sequence shown here is derived from an EMBL/GenBank/DDBJ whole genome shotgun (WGS) entry which is preliminary data.</text>
</comment>
<protein>
    <submittedName>
        <fullName evidence="1">Uncharacterized protein</fullName>
    </submittedName>
</protein>
<sequence length="77" mass="8177">MHTEPQATETVRSVTVEASSTHPADWGRAMAVALNQLIQDIIAATGTDPCRDPEGLDVSLHINAVPTGEAITVVWRG</sequence>
<organism evidence="1 2">
    <name type="scientific">Arthrobacter gyeryongensis</name>
    <dbReference type="NCBI Taxonomy" id="1650592"/>
    <lineage>
        <taxon>Bacteria</taxon>
        <taxon>Bacillati</taxon>
        <taxon>Actinomycetota</taxon>
        <taxon>Actinomycetes</taxon>
        <taxon>Micrococcales</taxon>
        <taxon>Micrococcaceae</taxon>
        <taxon>Arthrobacter</taxon>
    </lineage>
</organism>
<dbReference type="EMBL" id="BAABKK010000003">
    <property type="protein sequence ID" value="GAA5189564.1"/>
    <property type="molecule type" value="Genomic_DNA"/>
</dbReference>
<dbReference type="RefSeq" id="WP_059390043.1">
    <property type="nucleotide sequence ID" value="NZ_BAABKK010000003.1"/>
</dbReference>
<evidence type="ECO:0000313" key="1">
    <source>
        <dbReference type="EMBL" id="GAA5189564.1"/>
    </source>
</evidence>
<dbReference type="Proteomes" id="UP001500200">
    <property type="component" value="Unassembled WGS sequence"/>
</dbReference>
<proteinExistence type="predicted"/>
<name>A0ABP9RZV3_9MICC</name>
<accession>A0ABP9RZV3</accession>
<gene>
    <name evidence="1" type="ORF">GCM10023346_04460</name>
</gene>
<keyword evidence="2" id="KW-1185">Reference proteome</keyword>